<sequence length="65" mass="7553">MFRRSIASKNQVEYWMIELRAATLTGMAVNFPRDMHRMSAVYRGALGFINILKYLQKETSKPEGK</sequence>
<protein>
    <submittedName>
        <fullName evidence="1">Uncharacterized protein</fullName>
    </submittedName>
</protein>
<name>M4SL90_9CAUD</name>
<accession>M4SL90</accession>
<reference evidence="1 2" key="1">
    <citation type="submission" date="2010-11" db="EMBL/GenBank/DDBJ databases">
        <title>The Genome Sequence of Vibrio phage VBP47.</title>
        <authorList>
            <consortium name="The Broad Institute Genome Sequencing Platform"/>
            <person name="Henn M.R."/>
            <person name="Wharam S."/>
            <person name="Gilg I."/>
            <person name="Martinez Martinez J."/>
            <person name="Wilson W."/>
            <person name="Levin J."/>
            <person name="Malboeuf C."/>
            <person name="Casali M."/>
            <person name="Russ C."/>
            <person name="Lennon N."/>
            <person name="Chapman S.B."/>
            <person name="Erlich R."/>
            <person name="Young S.K."/>
            <person name="Yandava C."/>
            <person name="Zeng Q."/>
            <person name="Fitzgerald M.F."/>
            <person name="Alvarado L."/>
            <person name="Anderson S."/>
            <person name="Berlin A."/>
            <person name="Chen Z."/>
            <person name="Freedman E."/>
            <person name="Gellesch M."/>
            <person name="Goldberg J."/>
            <person name="Green L."/>
            <person name="Griggs A."/>
            <person name="Gujja S."/>
            <person name="Heilman E."/>
            <person name="Heiman D."/>
            <person name="Hollinger A."/>
            <person name="Howarth C."/>
            <person name="Larson L."/>
            <person name="Mehta T."/>
            <person name="Neiman D."/>
            <person name="Pearson M."/>
            <person name="Roberts A."/>
            <person name="Ryan E."/>
            <person name="Saif S."/>
            <person name="Shea T."/>
            <person name="Shenoy N."/>
            <person name="Sisk P."/>
            <person name="Stolte C."/>
            <person name="Sykes S."/>
            <person name="White J."/>
            <person name="Haas B."/>
            <person name="Nusbaum C."/>
            <person name="Birren B."/>
        </authorList>
    </citation>
    <scope>NUCLEOTIDE SEQUENCE [LARGE SCALE GENOMIC DNA]</scope>
    <source>
        <strain evidence="1 2">VBP47</strain>
    </source>
</reference>
<organism evidence="1 2">
    <name type="scientific">Vibrio phage VBP47</name>
    <dbReference type="NCBI Taxonomy" id="754073"/>
    <lineage>
        <taxon>Viruses</taxon>
        <taxon>Duplodnaviria</taxon>
        <taxon>Heunggongvirae</taxon>
        <taxon>Uroviricota</taxon>
        <taxon>Caudoviricetes</taxon>
        <taxon>Schitoviridae</taxon>
        <taxon>Fuhrmanvirinae</taxon>
        <taxon>Stoningtonvirus</taxon>
        <taxon>Stoningtonvirus VBP47</taxon>
    </lineage>
</organism>
<keyword evidence="2" id="KW-1185">Reference proteome</keyword>
<dbReference type="EMBL" id="HQ634194">
    <property type="protein sequence ID" value="AGH57112.1"/>
    <property type="molecule type" value="Genomic_DNA"/>
</dbReference>
<dbReference type="RefSeq" id="YP_007674183.1">
    <property type="nucleotide sequence ID" value="NC_020848.1"/>
</dbReference>
<gene>
    <name evidence="1" type="ORF">VPNG_00088</name>
</gene>
<dbReference type="Proteomes" id="UP000204031">
    <property type="component" value="Segment"/>
</dbReference>
<dbReference type="KEGG" id="vg:15010715"/>
<proteinExistence type="predicted"/>
<dbReference type="GeneID" id="15010715"/>
<evidence type="ECO:0000313" key="2">
    <source>
        <dbReference type="Proteomes" id="UP000204031"/>
    </source>
</evidence>
<evidence type="ECO:0000313" key="1">
    <source>
        <dbReference type="EMBL" id="AGH57112.1"/>
    </source>
</evidence>